<accession>A0A9Q0S2L2</accession>
<comment type="caution">
    <text evidence="1">The sequence shown here is derived from an EMBL/GenBank/DDBJ whole genome shotgun (WGS) entry which is preliminary data.</text>
</comment>
<sequence>MYRQCTIGITDFEHDLWPNTMSKTKSLKDRRSVQKHKIVHQSERFNRIMLKFKWQLLKMIAKHSKILSTDRTRGKMMKPYSSDNLRKGVLGSTLNPSSTGRKVQFRKLIRRTHAIHSVFDHKANSVCVVNCRFLTTKIIGADCDTKFEKSCLEYCRDLNNVFTERKDK</sequence>
<evidence type="ECO:0000313" key="1">
    <source>
        <dbReference type="EMBL" id="KAJ6643092.1"/>
    </source>
</evidence>
<dbReference type="EMBL" id="WJQU01000002">
    <property type="protein sequence ID" value="KAJ6643092.1"/>
    <property type="molecule type" value="Genomic_DNA"/>
</dbReference>
<evidence type="ECO:0000313" key="2">
    <source>
        <dbReference type="Proteomes" id="UP001151699"/>
    </source>
</evidence>
<organism evidence="1 2">
    <name type="scientific">Pseudolycoriella hygida</name>
    <dbReference type="NCBI Taxonomy" id="35572"/>
    <lineage>
        <taxon>Eukaryota</taxon>
        <taxon>Metazoa</taxon>
        <taxon>Ecdysozoa</taxon>
        <taxon>Arthropoda</taxon>
        <taxon>Hexapoda</taxon>
        <taxon>Insecta</taxon>
        <taxon>Pterygota</taxon>
        <taxon>Neoptera</taxon>
        <taxon>Endopterygota</taxon>
        <taxon>Diptera</taxon>
        <taxon>Nematocera</taxon>
        <taxon>Sciaroidea</taxon>
        <taxon>Sciaridae</taxon>
        <taxon>Pseudolycoriella</taxon>
    </lineage>
</organism>
<keyword evidence="2" id="KW-1185">Reference proteome</keyword>
<protein>
    <submittedName>
        <fullName evidence="1">Uncharacterized protein</fullName>
    </submittedName>
</protein>
<gene>
    <name evidence="1" type="ORF">Bhyg_08048</name>
</gene>
<name>A0A9Q0S2L2_9DIPT</name>
<dbReference type="Proteomes" id="UP001151699">
    <property type="component" value="Chromosome B"/>
</dbReference>
<reference evidence="1" key="1">
    <citation type="submission" date="2022-07" db="EMBL/GenBank/DDBJ databases">
        <authorList>
            <person name="Trinca V."/>
            <person name="Uliana J.V.C."/>
            <person name="Torres T.T."/>
            <person name="Ward R.J."/>
            <person name="Monesi N."/>
        </authorList>
    </citation>
    <scope>NUCLEOTIDE SEQUENCE</scope>
    <source>
        <strain evidence="1">HSMRA1968</strain>
        <tissue evidence="1">Whole embryos</tissue>
    </source>
</reference>
<dbReference type="AlphaFoldDB" id="A0A9Q0S2L2"/>
<proteinExistence type="predicted"/>